<dbReference type="OrthoDB" id="70840at2"/>
<comment type="caution">
    <text evidence="4">The sequence shown here is derived from an EMBL/GenBank/DDBJ whole genome shotgun (WGS) entry which is preliminary data.</text>
</comment>
<dbReference type="AlphaFoldDB" id="A0A5C8ZF88"/>
<keyword evidence="1 4" id="KW-0808">Transferase</keyword>
<dbReference type="SUPFAM" id="SSF55729">
    <property type="entry name" value="Acyl-CoA N-acyltransferases (Nat)"/>
    <property type="match status" value="1"/>
</dbReference>
<keyword evidence="5" id="KW-1185">Reference proteome</keyword>
<dbReference type="Gene3D" id="3.40.630.30">
    <property type="match status" value="1"/>
</dbReference>
<name>A0A5C8ZF88_9ACTN</name>
<protein>
    <submittedName>
        <fullName evidence="4">GNAT family N-acetyltransferase</fullName>
    </submittedName>
</protein>
<dbReference type="GO" id="GO:0016747">
    <property type="term" value="F:acyltransferase activity, transferring groups other than amino-acyl groups"/>
    <property type="evidence" value="ECO:0007669"/>
    <property type="project" value="InterPro"/>
</dbReference>
<dbReference type="PANTHER" id="PTHR43877">
    <property type="entry name" value="AMINOALKYLPHOSPHONATE N-ACETYLTRANSFERASE-RELATED-RELATED"/>
    <property type="match status" value="1"/>
</dbReference>
<organism evidence="4 5">
    <name type="scientific">Quadrisphaera setariae</name>
    <dbReference type="NCBI Taxonomy" id="2593304"/>
    <lineage>
        <taxon>Bacteria</taxon>
        <taxon>Bacillati</taxon>
        <taxon>Actinomycetota</taxon>
        <taxon>Actinomycetes</taxon>
        <taxon>Kineosporiales</taxon>
        <taxon>Kineosporiaceae</taxon>
        <taxon>Quadrisphaera</taxon>
    </lineage>
</organism>
<sequence>MRSDFLPTGFLREVRVWRPGVLQVDHVSTVRGAAWHPGAVTQLEDRGAEGGTRLVLVEAAYDSPLVQELVNEVQAEYVQRYGGPDDTPLSPAEFAPPGGAFLVALLDGEPVGTAGLRDHGDGDVELKRMYVRAAHRRRGHARRLLAAVEDRARALGHRRVVLETGQMQPEAVALYRSAGYEPTAPYGHYADSPHSIHLAKQLVEH</sequence>
<dbReference type="InterPro" id="IPR016181">
    <property type="entry name" value="Acyl_CoA_acyltransferase"/>
</dbReference>
<accession>A0A5C8ZF88</accession>
<evidence type="ECO:0000313" key="5">
    <source>
        <dbReference type="Proteomes" id="UP000321234"/>
    </source>
</evidence>
<dbReference type="Proteomes" id="UP000321234">
    <property type="component" value="Unassembled WGS sequence"/>
</dbReference>
<keyword evidence="2" id="KW-0012">Acyltransferase</keyword>
<reference evidence="4 5" key="1">
    <citation type="submission" date="2019-07" db="EMBL/GenBank/DDBJ databases">
        <title>Quadrisphaera sp. strain DD2A genome sequencing and assembly.</title>
        <authorList>
            <person name="Kim I."/>
        </authorList>
    </citation>
    <scope>NUCLEOTIDE SEQUENCE [LARGE SCALE GENOMIC DNA]</scope>
    <source>
        <strain evidence="4 5">DD2A</strain>
    </source>
</reference>
<dbReference type="InterPro" id="IPR050832">
    <property type="entry name" value="Bact_Acetyltransf"/>
</dbReference>
<dbReference type="InterPro" id="IPR000182">
    <property type="entry name" value="GNAT_dom"/>
</dbReference>
<dbReference type="PROSITE" id="PS51186">
    <property type="entry name" value="GNAT"/>
    <property type="match status" value="1"/>
</dbReference>
<gene>
    <name evidence="4" type="ORF">FMM08_13545</name>
</gene>
<dbReference type="CDD" id="cd04301">
    <property type="entry name" value="NAT_SF"/>
    <property type="match status" value="1"/>
</dbReference>
<proteinExistence type="predicted"/>
<feature type="domain" description="N-acetyltransferase" evidence="3">
    <location>
        <begin position="54"/>
        <end position="203"/>
    </location>
</feature>
<evidence type="ECO:0000256" key="2">
    <source>
        <dbReference type="ARBA" id="ARBA00023315"/>
    </source>
</evidence>
<dbReference type="Pfam" id="PF00583">
    <property type="entry name" value="Acetyltransf_1"/>
    <property type="match status" value="1"/>
</dbReference>
<evidence type="ECO:0000259" key="3">
    <source>
        <dbReference type="PROSITE" id="PS51186"/>
    </source>
</evidence>
<evidence type="ECO:0000256" key="1">
    <source>
        <dbReference type="ARBA" id="ARBA00022679"/>
    </source>
</evidence>
<evidence type="ECO:0000313" key="4">
    <source>
        <dbReference type="EMBL" id="TXR55831.1"/>
    </source>
</evidence>
<dbReference type="EMBL" id="VKAC01000007">
    <property type="protein sequence ID" value="TXR55831.1"/>
    <property type="molecule type" value="Genomic_DNA"/>
</dbReference>
<dbReference type="PANTHER" id="PTHR43877:SF2">
    <property type="entry name" value="AMINOALKYLPHOSPHONATE N-ACETYLTRANSFERASE-RELATED"/>
    <property type="match status" value="1"/>
</dbReference>